<evidence type="ECO:0000256" key="1">
    <source>
        <dbReference type="SAM" id="MobiDB-lite"/>
    </source>
</evidence>
<dbReference type="GO" id="GO:0007015">
    <property type="term" value="P:actin filament organization"/>
    <property type="evidence" value="ECO:0007669"/>
    <property type="project" value="InterPro"/>
</dbReference>
<dbReference type="GO" id="GO:0015629">
    <property type="term" value="C:actin cytoskeleton"/>
    <property type="evidence" value="ECO:0007669"/>
    <property type="project" value="InterPro"/>
</dbReference>
<dbReference type="GO" id="GO:0030027">
    <property type="term" value="C:lamellipodium"/>
    <property type="evidence" value="ECO:0007669"/>
    <property type="project" value="TreeGrafter"/>
</dbReference>
<dbReference type="GO" id="GO:0034198">
    <property type="term" value="P:cellular response to amino acid starvation"/>
    <property type="evidence" value="ECO:0007669"/>
    <property type="project" value="TreeGrafter"/>
</dbReference>
<proteinExistence type="predicted"/>
<dbReference type="Proteomes" id="UP000783686">
    <property type="component" value="Unassembled WGS sequence"/>
</dbReference>
<dbReference type="OrthoDB" id="10267127at2759"/>
<dbReference type="PANTHER" id="PTHR15435:SF2">
    <property type="entry name" value="KICSTOR COMPLEX PROTEIN KAPTIN"/>
    <property type="match status" value="1"/>
</dbReference>
<dbReference type="PANTHER" id="PTHR15435">
    <property type="entry name" value="KICSTOR COMPLEX PROTEIN KAPTIN"/>
    <property type="match status" value="1"/>
</dbReference>
<dbReference type="AlphaFoldDB" id="A0A811KR97"/>
<evidence type="ECO:0000313" key="2">
    <source>
        <dbReference type="EMBL" id="CAD5218689.1"/>
    </source>
</evidence>
<feature type="compositionally biased region" description="Low complexity" evidence="1">
    <location>
        <begin position="367"/>
        <end position="380"/>
    </location>
</feature>
<feature type="region of interest" description="Disordered" evidence="1">
    <location>
        <begin position="356"/>
        <end position="380"/>
    </location>
</feature>
<dbReference type="InterPro" id="IPR029982">
    <property type="entry name" value="Kptn"/>
</dbReference>
<name>A0A811KR97_9BILA</name>
<reference evidence="2" key="1">
    <citation type="submission" date="2020-09" db="EMBL/GenBank/DDBJ databases">
        <authorList>
            <person name="Kikuchi T."/>
        </authorList>
    </citation>
    <scope>NUCLEOTIDE SEQUENCE</scope>
    <source>
        <strain evidence="2">SH1</strain>
    </source>
</reference>
<dbReference type="GO" id="GO:0051015">
    <property type="term" value="F:actin filament binding"/>
    <property type="evidence" value="ECO:0007669"/>
    <property type="project" value="TreeGrafter"/>
</dbReference>
<evidence type="ECO:0000313" key="3">
    <source>
        <dbReference type="Proteomes" id="UP000614601"/>
    </source>
</evidence>
<dbReference type="Proteomes" id="UP000614601">
    <property type="component" value="Unassembled WGS sequence"/>
</dbReference>
<dbReference type="GO" id="GO:1904262">
    <property type="term" value="P:negative regulation of TORC1 signaling"/>
    <property type="evidence" value="ECO:0007669"/>
    <property type="project" value="TreeGrafter"/>
</dbReference>
<comment type="caution">
    <text evidence="2">The sequence shown here is derived from an EMBL/GenBank/DDBJ whole genome shotgun (WGS) entry which is preliminary data.</text>
</comment>
<protein>
    <submittedName>
        <fullName evidence="2">Uncharacterized protein</fullName>
    </submittedName>
</protein>
<accession>A0A811KR97</accession>
<gene>
    <name evidence="2" type="ORF">BOKJ2_LOCUS7899</name>
</gene>
<sequence>MHVFNISDKLQVMVVDLNGLVRWRGNDVVIDLKSIVNDFKQDCTIELVASDAFPLVSSADNDPVAYLGTCWVVYDNLFAPHSFFAALFQVNKDYQVSQWMRISLFEAPTFTKFITPNPNATDNVYWTIFSHAKGADLFEINKNIKIPFNKRIAGPKSVVENFPTLDVSDLPGSVLRCDTWVNTSGRVFIAGFDTGYVIAAISSITPNKVLDRKTLKFSGPICILKAIRQNTPTEPAMILVSSTIGPVTIWALCIDKNKIYWELRCQLSESEVYDAVVTAAITKQFILIGTYGEQLLIYSLEDALRYTELSPLATLNVASPILSIVPVEHDNALFVLSSKGFHQYFQLDSAQQPMGNMEEGLSSTFESSPKSSQLLKPSTS</sequence>
<keyword evidence="3" id="KW-1185">Reference proteome</keyword>
<dbReference type="SUPFAM" id="SSF50978">
    <property type="entry name" value="WD40 repeat-like"/>
    <property type="match status" value="1"/>
</dbReference>
<organism evidence="2 3">
    <name type="scientific">Bursaphelenchus okinawaensis</name>
    <dbReference type="NCBI Taxonomy" id="465554"/>
    <lineage>
        <taxon>Eukaryota</taxon>
        <taxon>Metazoa</taxon>
        <taxon>Ecdysozoa</taxon>
        <taxon>Nematoda</taxon>
        <taxon>Chromadorea</taxon>
        <taxon>Rhabditida</taxon>
        <taxon>Tylenchina</taxon>
        <taxon>Tylenchomorpha</taxon>
        <taxon>Aphelenchoidea</taxon>
        <taxon>Aphelenchoididae</taxon>
        <taxon>Bursaphelenchus</taxon>
    </lineage>
</organism>
<dbReference type="EMBL" id="CAJFCW020000004">
    <property type="protein sequence ID" value="CAG9111339.1"/>
    <property type="molecule type" value="Genomic_DNA"/>
</dbReference>
<dbReference type="EMBL" id="CAJFDH010000004">
    <property type="protein sequence ID" value="CAD5218689.1"/>
    <property type="molecule type" value="Genomic_DNA"/>
</dbReference>
<dbReference type="InterPro" id="IPR036322">
    <property type="entry name" value="WD40_repeat_dom_sf"/>
</dbReference>